<evidence type="ECO:0000259" key="6">
    <source>
        <dbReference type="Pfam" id="PF14543"/>
    </source>
</evidence>
<sequence length="492" mass="54422">MELKLTTSLPIIIIMLIMHHLSLTDAFFPDHIMPNTSLTGFSLRLVANHTGPDQTIHRGSDGFLHLLHSLRVDQLPQPTLGASSSVLNFSTLHTKLNTRKIRISSAQPQPLYIFQLCGAAIVDDTITMELKLTTSLPIIIIMLIMHHLSLIDAFFPDHIMPNTSLTGFSLRLVANHTGPDQTIHRGSDGFLHLLHSLRVDQLPQPTLGASSSVLNFSTLHTKLNTRVQFAHSVAVFLGTGNAKQEYYLKLQCEPCEPKARQYSPVFVPLASPTFRPVAAQDQICQRPYEPAGNWCAFHIAGPRQLAVHGYIGFDHLSMENKGYQGFLFGCSLVTNNFQSEDMYAGIAGIGLVPTSLVMQAAAHGLTQFSYCLFVGSETKRKGFLRFGTDVPHNLSYRTTKLMPTLDAHESEYYVNLVGISLGTQKLDQILPEMFARDKDGRGGCVIDIGTPLTMMVQEAYHIIEEALWSVRPSAQSECSSKDLVSASEQPRQ</sequence>
<evidence type="ECO:0000256" key="3">
    <source>
        <dbReference type="ARBA" id="ARBA00022801"/>
    </source>
</evidence>
<feature type="signal peptide" evidence="4">
    <location>
        <begin position="1"/>
        <end position="26"/>
    </location>
</feature>
<keyword evidence="8" id="KW-1185">Reference proteome</keyword>
<feature type="domain" description="Xylanase inhibitor C-terminal" evidence="5">
    <location>
        <begin position="411"/>
        <end position="467"/>
    </location>
</feature>
<evidence type="ECO:0000259" key="5">
    <source>
        <dbReference type="Pfam" id="PF14541"/>
    </source>
</evidence>
<dbReference type="GO" id="GO:0006508">
    <property type="term" value="P:proteolysis"/>
    <property type="evidence" value="ECO:0007669"/>
    <property type="project" value="UniProtKB-KW"/>
</dbReference>
<gene>
    <name evidence="7" type="ORF">EJB05_30426</name>
</gene>
<dbReference type="InterPro" id="IPR032861">
    <property type="entry name" value="TAXi_N"/>
</dbReference>
<evidence type="ECO:0000256" key="1">
    <source>
        <dbReference type="ARBA" id="ARBA00007447"/>
    </source>
</evidence>
<organism evidence="7 8">
    <name type="scientific">Eragrostis curvula</name>
    <name type="common">weeping love grass</name>
    <dbReference type="NCBI Taxonomy" id="38414"/>
    <lineage>
        <taxon>Eukaryota</taxon>
        <taxon>Viridiplantae</taxon>
        <taxon>Streptophyta</taxon>
        <taxon>Embryophyta</taxon>
        <taxon>Tracheophyta</taxon>
        <taxon>Spermatophyta</taxon>
        <taxon>Magnoliopsida</taxon>
        <taxon>Liliopsida</taxon>
        <taxon>Poales</taxon>
        <taxon>Poaceae</taxon>
        <taxon>PACMAD clade</taxon>
        <taxon>Chloridoideae</taxon>
        <taxon>Eragrostideae</taxon>
        <taxon>Eragrostidinae</taxon>
        <taxon>Eragrostis</taxon>
    </lineage>
</organism>
<dbReference type="AlphaFoldDB" id="A0A5J9UAS4"/>
<dbReference type="GO" id="GO:0005576">
    <property type="term" value="C:extracellular region"/>
    <property type="evidence" value="ECO:0007669"/>
    <property type="project" value="TreeGrafter"/>
</dbReference>
<feature type="non-terminal residue" evidence="7">
    <location>
        <position position="1"/>
    </location>
</feature>
<dbReference type="PANTHER" id="PTHR47967:SF117">
    <property type="entry name" value="PEPTIDASE A1 DOMAIN-CONTAINING PROTEIN"/>
    <property type="match status" value="1"/>
</dbReference>
<dbReference type="GO" id="GO:0008233">
    <property type="term" value="F:peptidase activity"/>
    <property type="evidence" value="ECO:0007669"/>
    <property type="project" value="UniProtKB-KW"/>
</dbReference>
<dbReference type="Proteomes" id="UP000324897">
    <property type="component" value="Unassembled WGS sequence"/>
</dbReference>
<dbReference type="InterPro" id="IPR021109">
    <property type="entry name" value="Peptidase_aspartic_dom_sf"/>
</dbReference>
<dbReference type="Pfam" id="PF14543">
    <property type="entry name" value="TAXi_N"/>
    <property type="match status" value="1"/>
</dbReference>
<feature type="chain" id="PRO_5023850517" description="Peptidase A1 domain-containing protein" evidence="4">
    <location>
        <begin position="27"/>
        <end position="492"/>
    </location>
</feature>
<dbReference type="InterPro" id="IPR032799">
    <property type="entry name" value="TAXi_C"/>
</dbReference>
<evidence type="ECO:0000256" key="4">
    <source>
        <dbReference type="SAM" id="SignalP"/>
    </source>
</evidence>
<accession>A0A5J9UAS4</accession>
<dbReference type="SUPFAM" id="SSF50630">
    <property type="entry name" value="Acid proteases"/>
    <property type="match status" value="1"/>
</dbReference>
<dbReference type="EMBL" id="RWGY01000026">
    <property type="protein sequence ID" value="TVU20829.1"/>
    <property type="molecule type" value="Genomic_DNA"/>
</dbReference>
<evidence type="ECO:0000313" key="8">
    <source>
        <dbReference type="Proteomes" id="UP000324897"/>
    </source>
</evidence>
<name>A0A5J9UAS4_9POAL</name>
<reference evidence="7 8" key="1">
    <citation type="journal article" date="2019" name="Sci. Rep.">
        <title>A high-quality genome of Eragrostis curvula grass provides insights into Poaceae evolution and supports new strategies to enhance forage quality.</title>
        <authorList>
            <person name="Carballo J."/>
            <person name="Santos B.A.C.M."/>
            <person name="Zappacosta D."/>
            <person name="Garbus I."/>
            <person name="Selva J.P."/>
            <person name="Gallo C.A."/>
            <person name="Diaz A."/>
            <person name="Albertini E."/>
            <person name="Caccamo M."/>
            <person name="Echenique V."/>
        </authorList>
    </citation>
    <scope>NUCLEOTIDE SEQUENCE [LARGE SCALE GENOMIC DNA]</scope>
    <source>
        <strain evidence="8">cv. Victoria</strain>
        <tissue evidence="7">Leaf</tissue>
    </source>
</reference>
<comment type="similarity">
    <text evidence="1">Belongs to the peptidase A1 family.</text>
</comment>
<dbReference type="Gene3D" id="2.40.70.10">
    <property type="entry name" value="Acid Proteases"/>
    <property type="match status" value="2"/>
</dbReference>
<protein>
    <recommendedName>
        <fullName evidence="9">Peptidase A1 domain-containing protein</fullName>
    </recommendedName>
</protein>
<evidence type="ECO:0000313" key="7">
    <source>
        <dbReference type="EMBL" id="TVU20829.1"/>
    </source>
</evidence>
<proteinExistence type="inferred from homology"/>
<evidence type="ECO:0008006" key="9">
    <source>
        <dbReference type="Google" id="ProtNLM"/>
    </source>
</evidence>
<dbReference type="Pfam" id="PF14541">
    <property type="entry name" value="TAXi_C"/>
    <property type="match status" value="1"/>
</dbReference>
<comment type="caution">
    <text evidence="7">The sequence shown here is derived from an EMBL/GenBank/DDBJ whole genome shotgun (WGS) entry which is preliminary data.</text>
</comment>
<keyword evidence="3" id="KW-0378">Hydrolase</keyword>
<keyword evidence="2" id="KW-0645">Protease</keyword>
<keyword evidence="4" id="KW-0732">Signal</keyword>
<dbReference type="PANTHER" id="PTHR47967">
    <property type="entry name" value="OS07G0603500 PROTEIN-RELATED"/>
    <property type="match status" value="1"/>
</dbReference>
<dbReference type="InterPro" id="IPR051708">
    <property type="entry name" value="Plant_Aspart_Prot_A1"/>
</dbReference>
<feature type="domain" description="Xylanase inhibitor N-terminal" evidence="6">
    <location>
        <begin position="250"/>
        <end position="387"/>
    </location>
</feature>
<evidence type="ECO:0000256" key="2">
    <source>
        <dbReference type="ARBA" id="ARBA00022670"/>
    </source>
</evidence>
<dbReference type="Gramene" id="TVU20829">
    <property type="protein sequence ID" value="TVU20829"/>
    <property type="gene ID" value="EJB05_30426"/>
</dbReference>
<dbReference type="OrthoDB" id="1072226at2759"/>